<organism evidence="2">
    <name type="scientific">viral metagenome</name>
    <dbReference type="NCBI Taxonomy" id="1070528"/>
    <lineage>
        <taxon>unclassified sequences</taxon>
        <taxon>metagenomes</taxon>
        <taxon>organismal metagenomes</taxon>
    </lineage>
</organism>
<accession>A0A6H1ZJC0</accession>
<name>A0A6H1ZJC0_9ZZZZ</name>
<evidence type="ECO:0000256" key="1">
    <source>
        <dbReference type="SAM" id="MobiDB-lite"/>
    </source>
</evidence>
<evidence type="ECO:0000313" key="2">
    <source>
        <dbReference type="EMBL" id="QJA48026.1"/>
    </source>
</evidence>
<reference evidence="2" key="1">
    <citation type="submission" date="2020-03" db="EMBL/GenBank/DDBJ databases">
        <title>The deep terrestrial virosphere.</title>
        <authorList>
            <person name="Holmfeldt K."/>
            <person name="Nilsson E."/>
            <person name="Simone D."/>
            <person name="Lopez-Fernandez M."/>
            <person name="Wu X."/>
            <person name="de Brujin I."/>
            <person name="Lundin D."/>
            <person name="Andersson A."/>
            <person name="Bertilsson S."/>
            <person name="Dopson M."/>
        </authorList>
    </citation>
    <scope>NUCLEOTIDE SEQUENCE</scope>
    <source>
        <strain evidence="2">TM448A00811</strain>
    </source>
</reference>
<protein>
    <submittedName>
        <fullName evidence="2">Putative portal protein</fullName>
    </submittedName>
</protein>
<feature type="region of interest" description="Disordered" evidence="1">
    <location>
        <begin position="628"/>
        <end position="649"/>
    </location>
</feature>
<dbReference type="AlphaFoldDB" id="A0A6H1ZJC0"/>
<proteinExistence type="predicted"/>
<gene>
    <name evidence="2" type="ORF">TM448A00811_0008</name>
</gene>
<dbReference type="EMBL" id="MT144068">
    <property type="protein sequence ID" value="QJA48026.1"/>
    <property type="molecule type" value="Genomic_DNA"/>
</dbReference>
<sequence>MADDNAYLTGLAGFIDKSIAAWSKQKKQFLEPKFKRNYQAVTNRDFRVKAWKKDEGKEWRSTTWIGFVRVKVWAFYALLLDTVLKAGKIPFSLEPSPYDEHIKDEVMIQERDNRIERMKDKIESQLASRQADREYMKKWLSGAYYGMAFSKFNVEPVASTEFRQVDMGLGDAAQYLSPEELAQYTRFELVKDEEDTPGHRYVSVWNMVWDMEGSGLQPNESAGYAEFVPSSAYDLKQLKGKPGFIDAAIERVIANKLHEGVGEGSGELPDEFPGKTDLQDRKQKYKRFEFHMRAPRLLVEEFERIVQSGGTDIPHIGLIGDYEEAEESGDDIEIMGEIVDKEIIRFVRNDSGRRPHHFWVVEQNLDETTGIGPADNSEDTQSSLVGMIRVFEDNKKLSANVTNAVKKRFFNNSDQLDDITPGKSYDIADSCDDVRKAIMPIVFADVGETLISGIGMMRELNDVVTMIPTIMQGFTLPKHAPDTAYEMRQLTENAGKYIGQAIRNNDEQFIEPEIKDIYEYNMLYGEDESCKVNCKVKANGFTSFQNKEIRGERMKMALVMMMSSEILLPYAKIKPHLDVLYESMDEDPDKYINSEEEIQAINQQNAEMQAMAEQKAIQAMAAQAEHEAALKSAEKDQEHAQGVERAGVDHAIKAEEIEQEHRNTMKEEILKAKLDAIYDYGQNQKPQEAQNAYQ</sequence>